<dbReference type="EMBL" id="JACSEA010000002">
    <property type="protein sequence ID" value="KAF7408268.1"/>
    <property type="molecule type" value="Genomic_DNA"/>
</dbReference>
<dbReference type="AlphaFoldDB" id="A0A834KKA6"/>
<reference evidence="1" key="1">
    <citation type="journal article" date="2020" name="G3 (Bethesda)">
        <title>High-Quality Assemblies for Three Invasive Social Wasps from the &lt;i&gt;Vespula&lt;/i&gt; Genus.</title>
        <authorList>
            <person name="Harrop T.W.R."/>
            <person name="Guhlin J."/>
            <person name="McLaughlin G.M."/>
            <person name="Permina E."/>
            <person name="Stockwell P."/>
            <person name="Gilligan J."/>
            <person name="Le Lec M.F."/>
            <person name="Gruber M.A.M."/>
            <person name="Quinn O."/>
            <person name="Lovegrove M."/>
            <person name="Duncan E.J."/>
            <person name="Remnant E.J."/>
            <person name="Van Eeckhoven J."/>
            <person name="Graham B."/>
            <person name="Knapp R.A."/>
            <person name="Langford K.W."/>
            <person name="Kronenberg Z."/>
            <person name="Press M.O."/>
            <person name="Eacker S.M."/>
            <person name="Wilson-Rankin E.E."/>
            <person name="Purcell J."/>
            <person name="Lester P.J."/>
            <person name="Dearden P.K."/>
        </authorList>
    </citation>
    <scope>NUCLEOTIDE SEQUENCE</scope>
    <source>
        <strain evidence="1">Marl-1</strain>
    </source>
</reference>
<comment type="caution">
    <text evidence="1">The sequence shown here is derived from an EMBL/GenBank/DDBJ whole genome shotgun (WGS) entry which is preliminary data.</text>
</comment>
<accession>A0A834KKA6</accession>
<gene>
    <name evidence="1" type="ORF">HZH66_002805</name>
</gene>
<organism evidence="1 2">
    <name type="scientific">Vespula vulgaris</name>
    <name type="common">Yellow jacket</name>
    <name type="synonym">Wasp</name>
    <dbReference type="NCBI Taxonomy" id="7454"/>
    <lineage>
        <taxon>Eukaryota</taxon>
        <taxon>Metazoa</taxon>
        <taxon>Ecdysozoa</taxon>
        <taxon>Arthropoda</taxon>
        <taxon>Hexapoda</taxon>
        <taxon>Insecta</taxon>
        <taxon>Pterygota</taxon>
        <taxon>Neoptera</taxon>
        <taxon>Endopterygota</taxon>
        <taxon>Hymenoptera</taxon>
        <taxon>Apocrita</taxon>
        <taxon>Aculeata</taxon>
        <taxon>Vespoidea</taxon>
        <taxon>Vespidae</taxon>
        <taxon>Vespinae</taxon>
        <taxon>Vespula</taxon>
    </lineage>
</organism>
<protein>
    <submittedName>
        <fullName evidence="1">Uncharacterized protein</fullName>
    </submittedName>
</protein>
<dbReference type="Proteomes" id="UP000614350">
    <property type="component" value="Unassembled WGS sequence"/>
</dbReference>
<sequence length="160" mass="17940">MELRKYPPFADGDDLPVPPSSPSFSLRSWFPLVTLIVPFGLVFPNVVDRGMIVQDEGHLKSLGIGYSISFVSRLFDKSLELSITARGSINSTCYGISIDSTIHPPVVEAYYEGQSVSWHVVTRRRTSPWYLRSEVDLTIASWWRVRPDLEPNAIGAITNN</sequence>
<proteinExistence type="predicted"/>
<keyword evidence="2" id="KW-1185">Reference proteome</keyword>
<name>A0A834KKA6_VESVU</name>
<evidence type="ECO:0000313" key="2">
    <source>
        <dbReference type="Proteomes" id="UP000614350"/>
    </source>
</evidence>
<evidence type="ECO:0000313" key="1">
    <source>
        <dbReference type="EMBL" id="KAF7408268.1"/>
    </source>
</evidence>